<accession>A0A0Z8VKC7</accession>
<dbReference type="EMBL" id="FIMD01000004">
    <property type="protein sequence ID" value="CYX57641.1"/>
    <property type="molecule type" value="Genomic_DNA"/>
</dbReference>
<proteinExistence type="predicted"/>
<feature type="transmembrane region" description="Helical" evidence="1">
    <location>
        <begin position="88"/>
        <end position="109"/>
    </location>
</feature>
<keyword evidence="1" id="KW-1133">Transmembrane helix</keyword>
<organism evidence="2 3">
    <name type="scientific">Streptococcus suis</name>
    <dbReference type="NCBI Taxonomy" id="1307"/>
    <lineage>
        <taxon>Bacteria</taxon>
        <taxon>Bacillati</taxon>
        <taxon>Bacillota</taxon>
        <taxon>Bacilli</taxon>
        <taxon>Lactobacillales</taxon>
        <taxon>Streptococcaceae</taxon>
        <taxon>Streptococcus</taxon>
    </lineage>
</organism>
<evidence type="ECO:0000256" key="1">
    <source>
        <dbReference type="SAM" id="Phobius"/>
    </source>
</evidence>
<evidence type="ECO:0000313" key="2">
    <source>
        <dbReference type="EMBL" id="CYX57641.1"/>
    </source>
</evidence>
<name>A0A0Z8VKC7_STRSU</name>
<evidence type="ECO:0000313" key="3">
    <source>
        <dbReference type="Proteomes" id="UP000075182"/>
    </source>
</evidence>
<reference evidence="2 3" key="1">
    <citation type="submission" date="2016-02" db="EMBL/GenBank/DDBJ databases">
        <authorList>
            <consortium name="Pathogen Informatics"/>
        </authorList>
    </citation>
    <scope>NUCLEOTIDE SEQUENCE [LARGE SCALE GENOMIC DNA]</scope>
    <source>
        <strain evidence="2 3">SS999</strain>
    </source>
</reference>
<keyword evidence="1" id="KW-0472">Membrane</keyword>
<gene>
    <name evidence="2" type="ORF">ERS132536_00825</name>
</gene>
<feature type="transmembrane region" description="Helical" evidence="1">
    <location>
        <begin position="51"/>
        <end position="76"/>
    </location>
</feature>
<keyword evidence="1" id="KW-0812">Transmembrane</keyword>
<sequence>MKNIYRFISFVWYTFLLALALISPIYTIIRIFENSYFNTLSELKTLDFSQIFIGLTWLVILMFYLWASAFIIEIYVEEHFPRKTRAMYTIFQKLNGFTIPFFITTWALLSLRENHFNYLATILATAALLNETKAKNRVKIFPTNEDGFSIARKGQKYYILQSKSKRRLYKIKRINQVKE</sequence>
<dbReference type="Proteomes" id="UP000075182">
    <property type="component" value="Unassembled WGS sequence"/>
</dbReference>
<protein>
    <submittedName>
        <fullName evidence="2">Uncharacterized protein</fullName>
    </submittedName>
</protein>
<feature type="transmembrane region" description="Helical" evidence="1">
    <location>
        <begin position="7"/>
        <end position="31"/>
    </location>
</feature>
<dbReference type="AlphaFoldDB" id="A0A0Z8VKC7"/>